<feature type="domain" description="Hydantoinase/oxoprolinase N-terminal" evidence="2">
    <location>
        <begin position="5"/>
        <end position="183"/>
    </location>
</feature>
<evidence type="ECO:0008006" key="4">
    <source>
        <dbReference type="Google" id="ProtNLM"/>
    </source>
</evidence>
<dbReference type="GO" id="GO:0005829">
    <property type="term" value="C:cytosol"/>
    <property type="evidence" value="ECO:0007669"/>
    <property type="project" value="TreeGrafter"/>
</dbReference>
<dbReference type="PANTHER" id="PTHR11365">
    <property type="entry name" value="5-OXOPROLINASE RELATED"/>
    <property type="match status" value="1"/>
</dbReference>
<dbReference type="InterPro" id="IPR043129">
    <property type="entry name" value="ATPase_NBD"/>
</dbReference>
<reference evidence="3" key="1">
    <citation type="submission" date="2018-05" db="EMBL/GenBank/DDBJ databases">
        <authorList>
            <person name="Lanie J.A."/>
            <person name="Ng W.-L."/>
            <person name="Kazmierczak K.M."/>
            <person name="Andrzejewski T.M."/>
            <person name="Davidsen T.M."/>
            <person name="Wayne K.J."/>
            <person name="Tettelin H."/>
            <person name="Glass J.I."/>
            <person name="Rusch D."/>
            <person name="Podicherti R."/>
            <person name="Tsui H.-C.T."/>
            <person name="Winkler M.E."/>
        </authorList>
    </citation>
    <scope>NUCLEOTIDE SEQUENCE</scope>
</reference>
<dbReference type="Pfam" id="PF01968">
    <property type="entry name" value="Hydantoinase_A"/>
    <property type="match status" value="1"/>
</dbReference>
<dbReference type="GO" id="GO:0017168">
    <property type="term" value="F:5-oxoprolinase (ATP-hydrolyzing) activity"/>
    <property type="evidence" value="ECO:0007669"/>
    <property type="project" value="TreeGrafter"/>
</dbReference>
<dbReference type="EMBL" id="UINC01046556">
    <property type="protein sequence ID" value="SVB54734.1"/>
    <property type="molecule type" value="Genomic_DNA"/>
</dbReference>
<feature type="non-terminal residue" evidence="3">
    <location>
        <position position="330"/>
    </location>
</feature>
<dbReference type="InterPro" id="IPR002821">
    <property type="entry name" value="Hydantoinase_A"/>
</dbReference>
<accession>A0A382EX89</accession>
<dbReference type="InterPro" id="IPR008040">
    <property type="entry name" value="Hydant_A_N"/>
</dbReference>
<dbReference type="PANTHER" id="PTHR11365:SF23">
    <property type="entry name" value="HYPOTHETICAL 5-OXOPROLINASE (EUROFUNG)-RELATED"/>
    <property type="match status" value="1"/>
</dbReference>
<evidence type="ECO:0000259" key="2">
    <source>
        <dbReference type="Pfam" id="PF05378"/>
    </source>
</evidence>
<dbReference type="InterPro" id="IPR045079">
    <property type="entry name" value="Oxoprolinase-like"/>
</dbReference>
<name>A0A382EX89_9ZZZZ</name>
<dbReference type="GO" id="GO:0006749">
    <property type="term" value="P:glutathione metabolic process"/>
    <property type="evidence" value="ECO:0007669"/>
    <property type="project" value="TreeGrafter"/>
</dbReference>
<evidence type="ECO:0000259" key="1">
    <source>
        <dbReference type="Pfam" id="PF01968"/>
    </source>
</evidence>
<sequence>MSSLRVGVDVGGTFTDHILLDEKSGVILSYKTPSTPDDPSKSVMNGLRHFKDKGRGNGLNGLWMVAHGTTVNTNAILERSGAKVGLITTTGFRDVLEIGRQTRPHFYKWDVDRPDPLIPRYLRLEVTERISSAGEIITPLFEDEVWKCVDILRREEVQSVAVCLINSYTNPTHENRIKSILQDGLPDVYLAISSELSPELREFERSSTTAVVGYIGPVFDKYVNELQSDLQKEIDPSPALYIMQSSGGMASAKVEIAKPHLTIESGPAAGVLATADLGGTLGLLNMISFDMGGTTAKASLISDGKPATANMLELGKEATGYYGVRITGLP</sequence>
<feature type="domain" description="Hydantoinase A/oxoprolinase" evidence="1">
    <location>
        <begin position="205"/>
        <end position="314"/>
    </location>
</feature>
<dbReference type="AlphaFoldDB" id="A0A382EX89"/>
<proteinExistence type="predicted"/>
<dbReference type="Pfam" id="PF05378">
    <property type="entry name" value="Hydant_A_N"/>
    <property type="match status" value="1"/>
</dbReference>
<dbReference type="SUPFAM" id="SSF53067">
    <property type="entry name" value="Actin-like ATPase domain"/>
    <property type="match status" value="1"/>
</dbReference>
<protein>
    <recommendedName>
        <fullName evidence="4">Hydantoinase/oxoprolinase N-terminal domain-containing protein</fullName>
    </recommendedName>
</protein>
<organism evidence="3">
    <name type="scientific">marine metagenome</name>
    <dbReference type="NCBI Taxonomy" id="408172"/>
    <lineage>
        <taxon>unclassified sequences</taxon>
        <taxon>metagenomes</taxon>
        <taxon>ecological metagenomes</taxon>
    </lineage>
</organism>
<evidence type="ECO:0000313" key="3">
    <source>
        <dbReference type="EMBL" id="SVB54734.1"/>
    </source>
</evidence>
<gene>
    <name evidence="3" type="ORF">METZ01_LOCUS207588</name>
</gene>